<comment type="caution">
    <text evidence="2">The sequence shown here is derived from an EMBL/GenBank/DDBJ whole genome shotgun (WGS) entry which is preliminary data.</text>
</comment>
<feature type="signal peptide" evidence="1">
    <location>
        <begin position="1"/>
        <end position="19"/>
    </location>
</feature>
<feature type="chain" id="PRO_5007801641" evidence="1">
    <location>
        <begin position="20"/>
        <end position="69"/>
    </location>
</feature>
<dbReference type="EMBL" id="JFFI01002564">
    <property type="protein sequence ID" value="KXH30212.1"/>
    <property type="molecule type" value="Genomic_DNA"/>
</dbReference>
<evidence type="ECO:0000313" key="2">
    <source>
        <dbReference type="EMBL" id="KXH30212.1"/>
    </source>
</evidence>
<dbReference type="OrthoDB" id="4835613at2759"/>
<evidence type="ECO:0000313" key="3">
    <source>
        <dbReference type="Proteomes" id="UP000070121"/>
    </source>
</evidence>
<accession>A0A135S2V2</accession>
<dbReference type="AlphaFoldDB" id="A0A135S2V2"/>
<gene>
    <name evidence="2" type="ORF">CSAL01_05042</name>
</gene>
<dbReference type="Proteomes" id="UP000070121">
    <property type="component" value="Unassembled WGS sequence"/>
</dbReference>
<organism evidence="2 3">
    <name type="scientific">Colletotrichum salicis</name>
    <dbReference type="NCBI Taxonomy" id="1209931"/>
    <lineage>
        <taxon>Eukaryota</taxon>
        <taxon>Fungi</taxon>
        <taxon>Dikarya</taxon>
        <taxon>Ascomycota</taxon>
        <taxon>Pezizomycotina</taxon>
        <taxon>Sordariomycetes</taxon>
        <taxon>Hypocreomycetidae</taxon>
        <taxon>Glomerellales</taxon>
        <taxon>Glomerellaceae</taxon>
        <taxon>Colletotrichum</taxon>
        <taxon>Colletotrichum acutatum species complex</taxon>
    </lineage>
</organism>
<sequence length="69" mass="7644">MNARSVLLTLFAVTAVAHQANIGYERLGERRDVLPPIPGMDFITTLFYDTVSIINEIGHWLAANVTISE</sequence>
<keyword evidence="3" id="KW-1185">Reference proteome</keyword>
<reference evidence="2 3" key="1">
    <citation type="submission" date="2014-02" db="EMBL/GenBank/DDBJ databases">
        <title>The genome sequence of Colletotrichum salicis CBS 607.94.</title>
        <authorList>
            <person name="Baroncelli R."/>
            <person name="Thon M.R."/>
        </authorList>
    </citation>
    <scope>NUCLEOTIDE SEQUENCE [LARGE SCALE GENOMIC DNA]</scope>
    <source>
        <strain evidence="2 3">CBS 607.94</strain>
    </source>
</reference>
<evidence type="ECO:0000256" key="1">
    <source>
        <dbReference type="SAM" id="SignalP"/>
    </source>
</evidence>
<proteinExistence type="predicted"/>
<protein>
    <submittedName>
        <fullName evidence="2">Uncharacterized protein</fullName>
    </submittedName>
</protein>
<name>A0A135S2V2_9PEZI</name>
<keyword evidence="1" id="KW-0732">Signal</keyword>